<dbReference type="InterPro" id="IPR000477">
    <property type="entry name" value="RT_dom"/>
</dbReference>
<evidence type="ECO:0000313" key="14">
    <source>
        <dbReference type="EMBL" id="MBZ3891678.1"/>
    </source>
</evidence>
<evidence type="ECO:0000259" key="13">
    <source>
        <dbReference type="PROSITE" id="PS50878"/>
    </source>
</evidence>
<dbReference type="CDD" id="cd00445">
    <property type="entry name" value="Uricase"/>
    <property type="match status" value="1"/>
</dbReference>
<keyword evidence="15" id="KW-1185">Reference proteome</keyword>
<dbReference type="PROSITE" id="PS50878">
    <property type="entry name" value="RT_POL"/>
    <property type="match status" value="1"/>
</dbReference>
<dbReference type="Pfam" id="PF01014">
    <property type="entry name" value="Uricase"/>
    <property type="match status" value="2"/>
</dbReference>
<dbReference type="GO" id="GO:0004846">
    <property type="term" value="F:urate oxidase activity"/>
    <property type="evidence" value="ECO:0007669"/>
    <property type="project" value="UniProtKB-EC"/>
</dbReference>
<evidence type="ECO:0000256" key="1">
    <source>
        <dbReference type="ARBA" id="ARBA00003860"/>
    </source>
</evidence>
<dbReference type="GO" id="GO:0019628">
    <property type="term" value="P:urate catabolic process"/>
    <property type="evidence" value="ECO:0007669"/>
    <property type="project" value="TreeGrafter"/>
</dbReference>
<evidence type="ECO:0000256" key="5">
    <source>
        <dbReference type="ARBA" id="ARBA00012493"/>
    </source>
</evidence>
<evidence type="ECO:0000256" key="4">
    <source>
        <dbReference type="ARBA" id="ARBA00009760"/>
    </source>
</evidence>
<evidence type="ECO:0000256" key="11">
    <source>
        <dbReference type="ARBA" id="ARBA00031317"/>
    </source>
</evidence>
<organism evidence="14 15">
    <name type="scientific">Sciurus carolinensis</name>
    <name type="common">Eastern gray squirrel</name>
    <dbReference type="NCBI Taxonomy" id="30640"/>
    <lineage>
        <taxon>Eukaryota</taxon>
        <taxon>Metazoa</taxon>
        <taxon>Chordata</taxon>
        <taxon>Craniata</taxon>
        <taxon>Vertebrata</taxon>
        <taxon>Euteleostomi</taxon>
        <taxon>Mammalia</taxon>
        <taxon>Eutheria</taxon>
        <taxon>Euarchontoglires</taxon>
        <taxon>Glires</taxon>
        <taxon>Rodentia</taxon>
        <taxon>Sciuromorpha</taxon>
        <taxon>Sciuridae</taxon>
        <taxon>Sciurinae</taxon>
        <taxon>Sciurini</taxon>
        <taxon>Sciurus</taxon>
    </lineage>
</organism>
<comment type="function">
    <text evidence="1">Catalyzes the oxidation of uric acid to 5-hydroxyisourate, which is further processed to form (S)-allantoin.</text>
</comment>
<dbReference type="GO" id="GO:0005777">
    <property type="term" value="C:peroxisome"/>
    <property type="evidence" value="ECO:0007669"/>
    <property type="project" value="UniProtKB-SubCell"/>
</dbReference>
<comment type="catalytic activity">
    <reaction evidence="12">
        <text>urate + O2 + H2O = 5-hydroxyisourate + H2O2</text>
        <dbReference type="Rhea" id="RHEA:21368"/>
        <dbReference type="ChEBI" id="CHEBI:15377"/>
        <dbReference type="ChEBI" id="CHEBI:15379"/>
        <dbReference type="ChEBI" id="CHEBI:16240"/>
        <dbReference type="ChEBI" id="CHEBI:17775"/>
        <dbReference type="ChEBI" id="CHEBI:18072"/>
        <dbReference type="EC" id="1.7.3.3"/>
    </reaction>
</comment>
<name>A0AA41NJP2_SCICA</name>
<evidence type="ECO:0000256" key="7">
    <source>
        <dbReference type="ARBA" id="ARBA00017098"/>
    </source>
</evidence>
<dbReference type="InterPro" id="IPR043502">
    <property type="entry name" value="DNA/RNA_pol_sf"/>
</dbReference>
<evidence type="ECO:0000256" key="8">
    <source>
        <dbReference type="ARBA" id="ARBA00022631"/>
    </source>
</evidence>
<keyword evidence="10" id="KW-0576">Peroxisome</keyword>
<keyword evidence="9" id="KW-0560">Oxidoreductase</keyword>
<comment type="caution">
    <text evidence="14">The sequence shown here is derived from an EMBL/GenBank/DDBJ whole genome shotgun (WGS) entry which is preliminary data.</text>
</comment>
<dbReference type="PANTHER" id="PTHR42874:SF1">
    <property type="entry name" value="URICASE"/>
    <property type="match status" value="1"/>
</dbReference>
<proteinExistence type="inferred from homology"/>
<keyword evidence="8" id="KW-0659">Purine metabolism</keyword>
<evidence type="ECO:0000256" key="9">
    <source>
        <dbReference type="ARBA" id="ARBA00023002"/>
    </source>
</evidence>
<protein>
    <recommendedName>
        <fullName evidence="7">Uricase</fullName>
        <ecNumber evidence="6">1.7.3.3</ecNumber>
        <ecNumber evidence="5">2.7.7.49</ecNumber>
    </recommendedName>
    <alternativeName>
        <fullName evidence="11">Urate oxidase</fullName>
    </alternativeName>
</protein>
<dbReference type="Pfam" id="PF00078">
    <property type="entry name" value="RVT_1"/>
    <property type="match status" value="1"/>
</dbReference>
<dbReference type="EC" id="1.7.3.3" evidence="6"/>
<dbReference type="GO" id="GO:0003964">
    <property type="term" value="F:RNA-directed DNA polymerase activity"/>
    <property type="evidence" value="ECO:0007669"/>
    <property type="project" value="UniProtKB-EC"/>
</dbReference>
<sequence>MIMFSLQNDEVEFVRTGYGKDMVKVLHIQRDGKYHSIKEVAASVQLTLSSKKDYLHGDNSDIIPTDTIKNTVHVMAKFKGIKTIENFALNICEHFLSSFNHVIRAHVYVEEVPWKRFEKNGVKHVHAFIHTPTGTHFCEVEQMRSGYPVIHSGIKDLKILKTTQSGFEGFLKDQFTTLPEVKDRCFATQVYCKWRYQQSRHVDFEATWGTVRDIILEKFSGPYDKGEYSPSVQKTLYDIQVLSLSQVPEIEDMEISLPNIHYFNIDMSKMGLINKEELKDLTLYLKALEKEEQNNTKSSRAQEIIKIRAEINEIETKEKFNKTKIWFFEKVNKIDKPLATLMKRRGEKIQITKFRVDKENIMTDTTEIHNIMRNYFENLYSNKIENIEDINKFLETYDPPKLNQEDMHNLNKSISSNEIEEAIKSLPTKKSPGPDRFSIEFYKTFKEELIPIILKVLQEIEKEGTLPNSFYEASITLIPKPVKDTSRKENFRPISLMNIDAKILNKILANHIQKHIKKIVHHDQVGFIPGMQGWFNIRKSINVIHHINGLKVKNHMIISIDTEKAFDKI</sequence>
<evidence type="ECO:0000313" key="15">
    <source>
        <dbReference type="Proteomes" id="UP001166674"/>
    </source>
</evidence>
<comment type="pathway">
    <text evidence="3">Purine metabolism; urate degradation; (S)-allantoin from urate: step 1/3.</text>
</comment>
<evidence type="ECO:0000256" key="12">
    <source>
        <dbReference type="ARBA" id="ARBA00048818"/>
    </source>
</evidence>
<dbReference type="PRINTS" id="PR00093">
    <property type="entry name" value="URICASE"/>
</dbReference>
<reference evidence="14" key="1">
    <citation type="submission" date="2020-03" db="EMBL/GenBank/DDBJ databases">
        <title>Studies in the Genomics of Life Span.</title>
        <authorList>
            <person name="Glass D."/>
        </authorList>
    </citation>
    <scope>NUCLEOTIDE SEQUENCE</scope>
    <source>
        <strain evidence="14">SUZIE</strain>
        <tissue evidence="14">Muscle</tissue>
    </source>
</reference>
<dbReference type="CDD" id="cd01650">
    <property type="entry name" value="RT_nLTR_like"/>
    <property type="match status" value="1"/>
</dbReference>
<dbReference type="SUPFAM" id="SSF56672">
    <property type="entry name" value="DNA/RNA polymerases"/>
    <property type="match status" value="1"/>
</dbReference>
<dbReference type="AlphaFoldDB" id="A0AA41NJP2"/>
<dbReference type="GO" id="GO:0006145">
    <property type="term" value="P:purine nucleobase catabolic process"/>
    <property type="evidence" value="ECO:0007669"/>
    <property type="project" value="TreeGrafter"/>
</dbReference>
<dbReference type="Proteomes" id="UP001166674">
    <property type="component" value="Unassembled WGS sequence"/>
</dbReference>
<evidence type="ECO:0000256" key="6">
    <source>
        <dbReference type="ARBA" id="ARBA00012598"/>
    </source>
</evidence>
<evidence type="ECO:0000256" key="10">
    <source>
        <dbReference type="ARBA" id="ARBA00023140"/>
    </source>
</evidence>
<gene>
    <name evidence="14" type="ORF">SUZIE_214160</name>
</gene>
<comment type="similarity">
    <text evidence="4">Belongs to the uricase family.</text>
</comment>
<dbReference type="EC" id="2.7.7.49" evidence="5"/>
<dbReference type="FunFam" id="3.10.270.10:FF:000001">
    <property type="entry name" value="Uricase"/>
    <property type="match status" value="1"/>
</dbReference>
<accession>A0AA41NJP2</accession>
<dbReference type="InterPro" id="IPR002042">
    <property type="entry name" value="Uricase"/>
</dbReference>
<dbReference type="Gene3D" id="3.10.270.10">
    <property type="entry name" value="Urate Oxidase"/>
    <property type="match status" value="1"/>
</dbReference>
<dbReference type="SUPFAM" id="SSF55620">
    <property type="entry name" value="Tetrahydrobiopterin biosynthesis enzymes-like"/>
    <property type="match status" value="2"/>
</dbReference>
<dbReference type="EMBL" id="JAATJV010452200">
    <property type="protein sequence ID" value="MBZ3891678.1"/>
    <property type="molecule type" value="Genomic_DNA"/>
</dbReference>
<comment type="subcellular location">
    <subcellularLocation>
        <location evidence="2">Peroxisome</location>
    </subcellularLocation>
</comment>
<evidence type="ECO:0000256" key="2">
    <source>
        <dbReference type="ARBA" id="ARBA00004275"/>
    </source>
</evidence>
<feature type="domain" description="Reverse transcriptase" evidence="13">
    <location>
        <begin position="459"/>
        <end position="569"/>
    </location>
</feature>
<dbReference type="NCBIfam" id="TIGR03383">
    <property type="entry name" value="urate_oxi"/>
    <property type="match status" value="1"/>
</dbReference>
<evidence type="ECO:0000256" key="3">
    <source>
        <dbReference type="ARBA" id="ARBA00004831"/>
    </source>
</evidence>
<dbReference type="PANTHER" id="PTHR42874">
    <property type="entry name" value="URICASE"/>
    <property type="match status" value="1"/>
</dbReference>